<dbReference type="PANTHER" id="PTHR48038">
    <property type="entry name" value="RIBONUCLEOPROTEIN RB97D"/>
    <property type="match status" value="1"/>
</dbReference>
<organism evidence="6 7">
    <name type="scientific">Durio zibethinus</name>
    <name type="common">Durian</name>
    <dbReference type="NCBI Taxonomy" id="66656"/>
    <lineage>
        <taxon>Eukaryota</taxon>
        <taxon>Viridiplantae</taxon>
        <taxon>Streptophyta</taxon>
        <taxon>Embryophyta</taxon>
        <taxon>Tracheophyta</taxon>
        <taxon>Spermatophyta</taxon>
        <taxon>Magnoliopsida</taxon>
        <taxon>eudicotyledons</taxon>
        <taxon>Gunneridae</taxon>
        <taxon>Pentapetalae</taxon>
        <taxon>rosids</taxon>
        <taxon>malvids</taxon>
        <taxon>Malvales</taxon>
        <taxon>Malvaceae</taxon>
        <taxon>Helicteroideae</taxon>
        <taxon>Durio</taxon>
    </lineage>
</organism>
<dbReference type="Gene3D" id="3.30.70.330">
    <property type="match status" value="1"/>
</dbReference>
<name>A0A6P6AQD0_DURZI</name>
<feature type="compositionally biased region" description="Basic and acidic residues" evidence="3">
    <location>
        <begin position="516"/>
        <end position="525"/>
    </location>
</feature>
<dbReference type="KEGG" id="dzi:111311671"/>
<evidence type="ECO:0000259" key="5">
    <source>
        <dbReference type="PROSITE" id="PS50158"/>
    </source>
</evidence>
<evidence type="ECO:0000313" key="7">
    <source>
        <dbReference type="RefSeq" id="XP_022766998.1"/>
    </source>
</evidence>
<keyword evidence="1" id="KW-0863">Zinc-finger</keyword>
<dbReference type="SUPFAM" id="SSF54928">
    <property type="entry name" value="RNA-binding domain, RBD"/>
    <property type="match status" value="1"/>
</dbReference>
<feature type="compositionally biased region" description="Basic and acidic residues" evidence="3">
    <location>
        <begin position="340"/>
        <end position="360"/>
    </location>
</feature>
<evidence type="ECO:0000256" key="3">
    <source>
        <dbReference type="SAM" id="MobiDB-lite"/>
    </source>
</evidence>
<accession>A0A6P6AQD0</accession>
<reference evidence="7" key="1">
    <citation type="submission" date="2025-08" db="UniProtKB">
        <authorList>
            <consortium name="RefSeq"/>
        </authorList>
    </citation>
    <scope>IDENTIFICATION</scope>
    <source>
        <tissue evidence="7">Fruit stalk</tissue>
    </source>
</reference>
<feature type="compositionally biased region" description="Low complexity" evidence="3">
    <location>
        <begin position="411"/>
        <end position="458"/>
    </location>
</feature>
<dbReference type="GeneID" id="111311671"/>
<dbReference type="PANTHER" id="PTHR48038:SF2">
    <property type="entry name" value="OS02G0536400 PROTEIN"/>
    <property type="match status" value="1"/>
</dbReference>
<dbReference type="PROSITE" id="PS50102">
    <property type="entry name" value="RRM"/>
    <property type="match status" value="1"/>
</dbReference>
<feature type="compositionally biased region" description="Basic residues" evidence="3">
    <location>
        <begin position="361"/>
        <end position="372"/>
    </location>
</feature>
<dbReference type="AlphaFoldDB" id="A0A6P6AQD0"/>
<dbReference type="InterPro" id="IPR000504">
    <property type="entry name" value="RRM_dom"/>
</dbReference>
<keyword evidence="1" id="KW-0479">Metal-binding</keyword>
<dbReference type="OrthoDB" id="5970at2759"/>
<dbReference type="InterPro" id="IPR012677">
    <property type="entry name" value="Nucleotide-bd_a/b_plait_sf"/>
</dbReference>
<feature type="region of interest" description="Disordered" evidence="3">
    <location>
        <begin position="513"/>
        <end position="564"/>
    </location>
</feature>
<keyword evidence="6" id="KW-1185">Reference proteome</keyword>
<dbReference type="RefSeq" id="XP_022766998.1">
    <property type="nucleotide sequence ID" value="XM_022911263.1"/>
</dbReference>
<dbReference type="InterPro" id="IPR001878">
    <property type="entry name" value="Znf_CCHC"/>
</dbReference>
<sequence length="687" mass="76966">MSLYIGRLSSRTRRDELERVFRRFGRCNVRLKDGYGFVVYDYPPNAEKALRAFQGRNICGEPLTLTWSNKQPRPFKKFARADRSYEPLRVRRSSRGGGHGNRKLDLNVKQDHSMNIEQLESHGVRLSSADLLNAEMDYYLDHVKVYTKEDNHDYGEDLLNGGGQVEPSLMDGDRWDGQCHNLSIGNDIEHEMAFDRYIRYDKKDDDENHRIVYGGSPAAQSPQEKIARELICEGIMNHPEDSKAQQACYLCGALGHKKHNCSRENTSGRYFSVFDSRQDDVISRGDRGQGGLESFGSNTQAKLQQDRDPLRTKQFNDTRKASGSRKRGRLIENGSSPIAKKTDKAWEKDYGGKKRSERRGGTPKRHSAKKARPSPLHPDYNASRSSSKSKSIKHMQRSISGSRSRSKSSRARLSSTDLRSSSISQYSRSRSSKSSSRSSSPTSLSLSVSLGGHLPSSSNKGHLNFKGTLDKSNSPESKEIIVGGESAKGDVELENVKCENRITPVAIENVGSSAKVENEVEKDQAMQRGNSDNHMAPRSGSQVKNPSTPLSEKAPISAGSLSPENLREIKGSRDFDALTTEDVIVPHIKNDSELTSSLSTNISPEELCMVMKHYGLEPPDENGRHLSAEAYFGSARLWPWEIVYYRRLKKGPISTENYARRVAQNKEFGIVDKYIRSSSGWGELNHP</sequence>
<dbReference type="Pfam" id="PF00076">
    <property type="entry name" value="RRM_1"/>
    <property type="match status" value="1"/>
</dbReference>
<feature type="domain" description="CCHC-type" evidence="5">
    <location>
        <begin position="248"/>
        <end position="261"/>
    </location>
</feature>
<feature type="compositionally biased region" description="Basic and acidic residues" evidence="3">
    <location>
        <begin position="304"/>
        <end position="320"/>
    </location>
</feature>
<feature type="domain" description="RRM" evidence="4">
    <location>
        <begin position="1"/>
        <end position="70"/>
    </location>
</feature>
<dbReference type="SMART" id="SM00360">
    <property type="entry name" value="RRM"/>
    <property type="match status" value="1"/>
</dbReference>
<feature type="region of interest" description="Disordered" evidence="3">
    <location>
        <begin position="282"/>
        <end position="476"/>
    </location>
</feature>
<dbReference type="GO" id="GO:0008270">
    <property type="term" value="F:zinc ion binding"/>
    <property type="evidence" value="ECO:0007669"/>
    <property type="project" value="UniProtKB-KW"/>
</dbReference>
<evidence type="ECO:0000256" key="2">
    <source>
        <dbReference type="PROSITE-ProRule" id="PRU00176"/>
    </source>
</evidence>
<proteinExistence type="predicted"/>
<dbReference type="PROSITE" id="PS50158">
    <property type="entry name" value="ZF_CCHC"/>
    <property type="match status" value="1"/>
</dbReference>
<keyword evidence="1" id="KW-0862">Zinc</keyword>
<protein>
    <submittedName>
        <fullName evidence="7">Serine/arginine-rich splicing factor 4-like</fullName>
    </submittedName>
</protein>
<dbReference type="Proteomes" id="UP000515121">
    <property type="component" value="Unplaced"/>
</dbReference>
<gene>
    <name evidence="7" type="primary">LOC111311671</name>
</gene>
<dbReference type="GO" id="GO:0003723">
    <property type="term" value="F:RNA binding"/>
    <property type="evidence" value="ECO:0007669"/>
    <property type="project" value="UniProtKB-UniRule"/>
</dbReference>
<dbReference type="InterPro" id="IPR035979">
    <property type="entry name" value="RBD_domain_sf"/>
</dbReference>
<keyword evidence="2" id="KW-0694">RNA-binding</keyword>
<evidence type="ECO:0000256" key="1">
    <source>
        <dbReference type="PROSITE-ProRule" id="PRU00047"/>
    </source>
</evidence>
<evidence type="ECO:0000313" key="6">
    <source>
        <dbReference type="Proteomes" id="UP000515121"/>
    </source>
</evidence>
<evidence type="ECO:0000259" key="4">
    <source>
        <dbReference type="PROSITE" id="PS50102"/>
    </source>
</evidence>
<feature type="compositionally biased region" description="Polar residues" evidence="3">
    <location>
        <begin position="527"/>
        <end position="550"/>
    </location>
</feature>